<dbReference type="AlphaFoldDB" id="A0A9P5JYL4"/>
<protein>
    <submittedName>
        <fullName evidence="1">Uncharacterized protein</fullName>
    </submittedName>
</protein>
<dbReference type="Proteomes" id="UP000759537">
    <property type="component" value="Unassembled WGS sequence"/>
</dbReference>
<organism evidence="1 2">
    <name type="scientific">Russula ochroleuca</name>
    <dbReference type="NCBI Taxonomy" id="152965"/>
    <lineage>
        <taxon>Eukaryota</taxon>
        <taxon>Fungi</taxon>
        <taxon>Dikarya</taxon>
        <taxon>Basidiomycota</taxon>
        <taxon>Agaricomycotina</taxon>
        <taxon>Agaricomycetes</taxon>
        <taxon>Russulales</taxon>
        <taxon>Russulaceae</taxon>
        <taxon>Russula</taxon>
    </lineage>
</organism>
<gene>
    <name evidence="1" type="ORF">DFH94DRAFT_774904</name>
</gene>
<evidence type="ECO:0000313" key="2">
    <source>
        <dbReference type="Proteomes" id="UP000759537"/>
    </source>
</evidence>
<name>A0A9P5JYL4_9AGAM</name>
<reference evidence="1" key="1">
    <citation type="submission" date="2019-10" db="EMBL/GenBank/DDBJ databases">
        <authorList>
            <consortium name="DOE Joint Genome Institute"/>
            <person name="Kuo A."/>
            <person name="Miyauchi S."/>
            <person name="Kiss E."/>
            <person name="Drula E."/>
            <person name="Kohler A."/>
            <person name="Sanchez-Garcia M."/>
            <person name="Andreopoulos B."/>
            <person name="Barry K.W."/>
            <person name="Bonito G."/>
            <person name="Buee M."/>
            <person name="Carver A."/>
            <person name="Chen C."/>
            <person name="Cichocki N."/>
            <person name="Clum A."/>
            <person name="Culley D."/>
            <person name="Crous P.W."/>
            <person name="Fauchery L."/>
            <person name="Girlanda M."/>
            <person name="Hayes R."/>
            <person name="Keri Z."/>
            <person name="LaButti K."/>
            <person name="Lipzen A."/>
            <person name="Lombard V."/>
            <person name="Magnuson J."/>
            <person name="Maillard F."/>
            <person name="Morin E."/>
            <person name="Murat C."/>
            <person name="Nolan M."/>
            <person name="Ohm R."/>
            <person name="Pangilinan J."/>
            <person name="Pereira M."/>
            <person name="Perotto S."/>
            <person name="Peter M."/>
            <person name="Riley R."/>
            <person name="Sitrit Y."/>
            <person name="Stielow B."/>
            <person name="Szollosi G."/>
            <person name="Zifcakova L."/>
            <person name="Stursova M."/>
            <person name="Spatafora J.W."/>
            <person name="Tedersoo L."/>
            <person name="Vaario L.-M."/>
            <person name="Yamada A."/>
            <person name="Yan M."/>
            <person name="Wang P."/>
            <person name="Xu J."/>
            <person name="Bruns T."/>
            <person name="Baldrian P."/>
            <person name="Vilgalys R."/>
            <person name="Henrissat B."/>
            <person name="Grigoriev I.V."/>
            <person name="Hibbett D."/>
            <person name="Nagy L.G."/>
            <person name="Martin F.M."/>
        </authorList>
    </citation>
    <scope>NUCLEOTIDE SEQUENCE</scope>
    <source>
        <strain evidence="1">Prilba</strain>
    </source>
</reference>
<evidence type="ECO:0000313" key="1">
    <source>
        <dbReference type="EMBL" id="KAF8469320.1"/>
    </source>
</evidence>
<reference evidence="1" key="2">
    <citation type="journal article" date="2020" name="Nat. Commun.">
        <title>Large-scale genome sequencing of mycorrhizal fungi provides insights into the early evolution of symbiotic traits.</title>
        <authorList>
            <person name="Miyauchi S."/>
            <person name="Kiss E."/>
            <person name="Kuo A."/>
            <person name="Drula E."/>
            <person name="Kohler A."/>
            <person name="Sanchez-Garcia M."/>
            <person name="Morin E."/>
            <person name="Andreopoulos B."/>
            <person name="Barry K.W."/>
            <person name="Bonito G."/>
            <person name="Buee M."/>
            <person name="Carver A."/>
            <person name="Chen C."/>
            <person name="Cichocki N."/>
            <person name="Clum A."/>
            <person name="Culley D."/>
            <person name="Crous P.W."/>
            <person name="Fauchery L."/>
            <person name="Girlanda M."/>
            <person name="Hayes R.D."/>
            <person name="Keri Z."/>
            <person name="LaButti K."/>
            <person name="Lipzen A."/>
            <person name="Lombard V."/>
            <person name="Magnuson J."/>
            <person name="Maillard F."/>
            <person name="Murat C."/>
            <person name="Nolan M."/>
            <person name="Ohm R.A."/>
            <person name="Pangilinan J."/>
            <person name="Pereira M.F."/>
            <person name="Perotto S."/>
            <person name="Peter M."/>
            <person name="Pfister S."/>
            <person name="Riley R."/>
            <person name="Sitrit Y."/>
            <person name="Stielow J.B."/>
            <person name="Szollosi G."/>
            <person name="Zifcakova L."/>
            <person name="Stursova M."/>
            <person name="Spatafora J.W."/>
            <person name="Tedersoo L."/>
            <person name="Vaario L.M."/>
            <person name="Yamada A."/>
            <person name="Yan M."/>
            <person name="Wang P."/>
            <person name="Xu J."/>
            <person name="Bruns T."/>
            <person name="Baldrian P."/>
            <person name="Vilgalys R."/>
            <person name="Dunand C."/>
            <person name="Henrissat B."/>
            <person name="Grigoriev I.V."/>
            <person name="Hibbett D."/>
            <person name="Nagy L.G."/>
            <person name="Martin F.M."/>
        </authorList>
    </citation>
    <scope>NUCLEOTIDE SEQUENCE</scope>
    <source>
        <strain evidence="1">Prilba</strain>
    </source>
</reference>
<keyword evidence="2" id="KW-1185">Reference proteome</keyword>
<comment type="caution">
    <text evidence="1">The sequence shown here is derived from an EMBL/GenBank/DDBJ whole genome shotgun (WGS) entry which is preliminary data.</text>
</comment>
<dbReference type="EMBL" id="WHVB01000029">
    <property type="protein sequence ID" value="KAF8469320.1"/>
    <property type="molecule type" value="Genomic_DNA"/>
</dbReference>
<proteinExistence type="predicted"/>
<accession>A0A9P5JYL4</accession>
<sequence length="150" mass="16618">MDDVKCLSPYCRQRRERNRRNGRRWDDRRLLCHRDPSKEGVGVSECGHECTRSNSHKPMGGVAAGVAAGNDLLVVVLQVTVSCPWCRSPAPSHRRHRCEPLLACCAGAGSSQRQDAVRRRVRCWAWRALHTSVVATVPTSRGTGMACAVQ</sequence>